<evidence type="ECO:0000313" key="15">
    <source>
        <dbReference type="Proteomes" id="UP000074561"/>
    </source>
</evidence>
<keyword evidence="5" id="KW-0997">Cell inner membrane</keyword>
<evidence type="ECO:0000259" key="13">
    <source>
        <dbReference type="Pfam" id="PF12019"/>
    </source>
</evidence>
<dbReference type="KEGG" id="cpra:CPter91_5044"/>
<dbReference type="AlphaFoldDB" id="A0A127QCH4"/>
<dbReference type="NCBIfam" id="TIGR02532">
    <property type="entry name" value="IV_pilin_GFxxxE"/>
    <property type="match status" value="1"/>
</dbReference>
<accession>A0A127QCH4</accession>
<dbReference type="Proteomes" id="UP000074561">
    <property type="component" value="Chromosome"/>
</dbReference>
<dbReference type="NCBIfam" id="TIGR01708">
    <property type="entry name" value="typeII_sec_gspH"/>
    <property type="match status" value="1"/>
</dbReference>
<keyword evidence="8 12" id="KW-0472">Membrane</keyword>
<evidence type="ECO:0000256" key="7">
    <source>
        <dbReference type="ARBA" id="ARBA00022989"/>
    </source>
</evidence>
<evidence type="ECO:0000256" key="3">
    <source>
        <dbReference type="ARBA" id="ARBA00022475"/>
    </source>
</evidence>
<dbReference type="GO" id="GO:0005886">
    <property type="term" value="C:plasma membrane"/>
    <property type="evidence" value="ECO:0007669"/>
    <property type="project" value="UniProtKB-SubCell"/>
</dbReference>
<dbReference type="Pfam" id="PF07963">
    <property type="entry name" value="N_methyl"/>
    <property type="match status" value="1"/>
</dbReference>
<dbReference type="Pfam" id="PF12019">
    <property type="entry name" value="GspH"/>
    <property type="match status" value="1"/>
</dbReference>
<feature type="domain" description="General secretion pathway GspH" evidence="13">
    <location>
        <begin position="52"/>
        <end position="154"/>
    </location>
</feature>
<dbReference type="InterPro" id="IPR012902">
    <property type="entry name" value="N_methyl_site"/>
</dbReference>
<keyword evidence="7 12" id="KW-1133">Transmembrane helix</keyword>
<evidence type="ECO:0000256" key="1">
    <source>
        <dbReference type="ARBA" id="ARBA00004377"/>
    </source>
</evidence>
<reference evidence="14 15" key="1">
    <citation type="submission" date="2015-11" db="EMBL/GenBank/DDBJ databases">
        <title>Exploring the genomic traits of fungus-feeding bacterial genus Collimonas.</title>
        <authorList>
            <person name="Song C."/>
            <person name="Schmidt R."/>
            <person name="de Jager V."/>
            <person name="Krzyzanowska D."/>
            <person name="Jongedijk E."/>
            <person name="Cankar K."/>
            <person name="Beekwilder J."/>
            <person name="van Veen A."/>
            <person name="de Boer W."/>
            <person name="van Veen J.A."/>
            <person name="Garbeva P."/>
        </authorList>
    </citation>
    <scope>NUCLEOTIDE SEQUENCE [LARGE SCALE GENOMIC DNA]</scope>
    <source>
        <strain evidence="14 15">Ter91</strain>
    </source>
</reference>
<evidence type="ECO:0000256" key="11">
    <source>
        <dbReference type="SAM" id="MobiDB-lite"/>
    </source>
</evidence>
<evidence type="ECO:0000313" key="14">
    <source>
        <dbReference type="EMBL" id="AMP07332.1"/>
    </source>
</evidence>
<keyword evidence="6 12" id="KW-0812">Transmembrane</keyword>
<feature type="region of interest" description="Disordered" evidence="11">
    <location>
        <begin position="109"/>
        <end position="128"/>
    </location>
</feature>
<dbReference type="InterPro" id="IPR049875">
    <property type="entry name" value="TypeII_GspH"/>
</dbReference>
<comment type="subcellular location">
    <subcellularLocation>
        <location evidence="1">Cell inner membrane</location>
        <topology evidence="1">Single-pass membrane protein</topology>
    </subcellularLocation>
</comment>
<evidence type="ECO:0000256" key="2">
    <source>
        <dbReference type="ARBA" id="ARBA00021549"/>
    </source>
</evidence>
<evidence type="ECO:0000256" key="12">
    <source>
        <dbReference type="SAM" id="Phobius"/>
    </source>
</evidence>
<organism evidence="14 15">
    <name type="scientific">Collimonas pratensis</name>
    <dbReference type="NCBI Taxonomy" id="279113"/>
    <lineage>
        <taxon>Bacteria</taxon>
        <taxon>Pseudomonadati</taxon>
        <taxon>Pseudomonadota</taxon>
        <taxon>Betaproteobacteria</taxon>
        <taxon>Burkholderiales</taxon>
        <taxon>Oxalobacteraceae</taxon>
        <taxon>Collimonas</taxon>
    </lineage>
</organism>
<dbReference type="Gene3D" id="3.55.40.10">
    <property type="entry name" value="minor pseudopilin epsh domain"/>
    <property type="match status" value="1"/>
</dbReference>
<feature type="transmembrane region" description="Helical" evidence="12">
    <location>
        <begin position="20"/>
        <end position="41"/>
    </location>
</feature>
<evidence type="ECO:0000256" key="10">
    <source>
        <dbReference type="ARBA" id="ARBA00030775"/>
    </source>
</evidence>
<gene>
    <name evidence="14" type="primary">gspH</name>
    <name evidence="14" type="ORF">CPter91_5044</name>
</gene>
<evidence type="ECO:0000256" key="5">
    <source>
        <dbReference type="ARBA" id="ARBA00022519"/>
    </source>
</evidence>
<keyword evidence="3" id="KW-1003">Cell membrane</keyword>
<sequence length="165" mass="18406">MSFMAHRNLRQGASRGFTLLELLVVVVIAGITLGVVSLNAFRSDQQVVQDDAKRIALLLQLTREEAILRGRPTAFEADANSYRFMVREETGWQPLAQDDMLRQRDFKRSPMSLSMEPPPTEAAPPNTMRITFGREPVDKPFTLTMSSGDSTVLIRADGIGHFAVE</sequence>
<evidence type="ECO:0000256" key="4">
    <source>
        <dbReference type="ARBA" id="ARBA00022481"/>
    </source>
</evidence>
<dbReference type="InterPro" id="IPR045584">
    <property type="entry name" value="Pilin-like"/>
</dbReference>
<dbReference type="PROSITE" id="PS00409">
    <property type="entry name" value="PROKAR_NTER_METHYL"/>
    <property type="match status" value="1"/>
</dbReference>
<name>A0A127QCH4_9BURK</name>
<evidence type="ECO:0000256" key="9">
    <source>
        <dbReference type="ARBA" id="ARBA00025772"/>
    </source>
</evidence>
<dbReference type="SUPFAM" id="SSF54523">
    <property type="entry name" value="Pili subunits"/>
    <property type="match status" value="1"/>
</dbReference>
<evidence type="ECO:0000256" key="6">
    <source>
        <dbReference type="ARBA" id="ARBA00022692"/>
    </source>
</evidence>
<evidence type="ECO:0000256" key="8">
    <source>
        <dbReference type="ARBA" id="ARBA00023136"/>
    </source>
</evidence>
<dbReference type="InterPro" id="IPR022346">
    <property type="entry name" value="T2SS_GspH"/>
</dbReference>
<proteinExistence type="inferred from homology"/>
<dbReference type="STRING" id="279113.CPter91_5044"/>
<dbReference type="PATRIC" id="fig|279113.9.peg.4993"/>
<protein>
    <recommendedName>
        <fullName evidence="2">Type II secretion system protein H</fullName>
    </recommendedName>
    <alternativeName>
        <fullName evidence="10">General secretion pathway protein H</fullName>
    </alternativeName>
</protein>
<dbReference type="GO" id="GO:0015627">
    <property type="term" value="C:type II protein secretion system complex"/>
    <property type="evidence" value="ECO:0007669"/>
    <property type="project" value="InterPro"/>
</dbReference>
<dbReference type="GO" id="GO:0015628">
    <property type="term" value="P:protein secretion by the type II secretion system"/>
    <property type="evidence" value="ECO:0007669"/>
    <property type="project" value="InterPro"/>
</dbReference>
<keyword evidence="4" id="KW-0488">Methylation</keyword>
<dbReference type="EMBL" id="CP013234">
    <property type="protein sequence ID" value="AMP07332.1"/>
    <property type="molecule type" value="Genomic_DNA"/>
</dbReference>
<comment type="similarity">
    <text evidence="9">Belongs to the GSP H family.</text>
</comment>